<dbReference type="Proteomes" id="UP001501358">
    <property type="component" value="Unassembled WGS sequence"/>
</dbReference>
<comment type="caution">
    <text evidence="3">The sequence shown here is derived from an EMBL/GenBank/DDBJ whole genome shotgun (WGS) entry which is preliminary data.</text>
</comment>
<evidence type="ECO:0000313" key="3">
    <source>
        <dbReference type="EMBL" id="GAA2491274.1"/>
    </source>
</evidence>
<keyword evidence="2" id="KW-1133">Transmembrane helix</keyword>
<keyword evidence="2" id="KW-0472">Membrane</keyword>
<keyword evidence="2" id="KW-0812">Transmembrane</keyword>
<gene>
    <name evidence="3" type="ORF">GCM10010406_29210</name>
</gene>
<evidence type="ECO:0000313" key="4">
    <source>
        <dbReference type="Proteomes" id="UP001501358"/>
    </source>
</evidence>
<feature type="compositionally biased region" description="Pro residues" evidence="1">
    <location>
        <begin position="1"/>
        <end position="26"/>
    </location>
</feature>
<reference evidence="3 4" key="1">
    <citation type="journal article" date="2019" name="Int. J. Syst. Evol. Microbiol.">
        <title>The Global Catalogue of Microorganisms (GCM) 10K type strain sequencing project: providing services to taxonomists for standard genome sequencing and annotation.</title>
        <authorList>
            <consortium name="The Broad Institute Genomics Platform"/>
            <consortium name="The Broad Institute Genome Sequencing Center for Infectious Disease"/>
            <person name="Wu L."/>
            <person name="Ma J."/>
        </authorList>
    </citation>
    <scope>NUCLEOTIDE SEQUENCE [LARGE SCALE GENOMIC DNA]</scope>
    <source>
        <strain evidence="3 4">JCM 6307</strain>
    </source>
</reference>
<evidence type="ECO:0000256" key="2">
    <source>
        <dbReference type="SAM" id="Phobius"/>
    </source>
</evidence>
<name>A0ABN3LXC9_9ACTN</name>
<sequence>MGPGPGPVGPGPAGLPLPGPPPPGPPRSRGAGPDGTADRDAGRDPSKDPSRAAALLRFPAVLALAAGRTSTPPRTCHAPSRLLTAAGLALYAVLLVNTVPRLLGASRAAVGVCTCTGIALTLLFVALVAAHSARDRPASGAGG</sequence>
<feature type="compositionally biased region" description="Basic and acidic residues" evidence="1">
    <location>
        <begin position="36"/>
        <end position="50"/>
    </location>
</feature>
<accession>A0ABN3LXC9</accession>
<organism evidence="3 4">
    <name type="scientific">Streptomyces thermolineatus</name>
    <dbReference type="NCBI Taxonomy" id="44033"/>
    <lineage>
        <taxon>Bacteria</taxon>
        <taxon>Bacillati</taxon>
        <taxon>Actinomycetota</taxon>
        <taxon>Actinomycetes</taxon>
        <taxon>Kitasatosporales</taxon>
        <taxon>Streptomycetaceae</taxon>
        <taxon>Streptomyces</taxon>
    </lineage>
</organism>
<feature type="transmembrane region" description="Helical" evidence="2">
    <location>
        <begin position="109"/>
        <end position="130"/>
    </location>
</feature>
<feature type="transmembrane region" description="Helical" evidence="2">
    <location>
        <begin position="82"/>
        <end position="103"/>
    </location>
</feature>
<keyword evidence="4" id="KW-1185">Reference proteome</keyword>
<proteinExistence type="predicted"/>
<evidence type="ECO:0000256" key="1">
    <source>
        <dbReference type="SAM" id="MobiDB-lite"/>
    </source>
</evidence>
<protein>
    <submittedName>
        <fullName evidence="3">Uncharacterized protein</fullName>
    </submittedName>
</protein>
<dbReference type="EMBL" id="BAAATA010000015">
    <property type="protein sequence ID" value="GAA2491274.1"/>
    <property type="molecule type" value="Genomic_DNA"/>
</dbReference>
<feature type="region of interest" description="Disordered" evidence="1">
    <location>
        <begin position="1"/>
        <end position="50"/>
    </location>
</feature>